<comment type="caution">
    <text evidence="7">The sequence shown here is derived from an EMBL/GenBank/DDBJ whole genome shotgun (WGS) entry which is preliminary data.</text>
</comment>
<evidence type="ECO:0000313" key="7">
    <source>
        <dbReference type="EMBL" id="KKQ21481.1"/>
    </source>
</evidence>
<evidence type="ECO:0000256" key="1">
    <source>
        <dbReference type="ARBA" id="ARBA00022723"/>
    </source>
</evidence>
<dbReference type="PANTHER" id="PTHR33823:SF4">
    <property type="entry name" value="GENERAL STRESS PROTEIN 16O"/>
    <property type="match status" value="1"/>
</dbReference>
<dbReference type="Proteomes" id="UP000034044">
    <property type="component" value="Unassembled WGS sequence"/>
</dbReference>
<evidence type="ECO:0000256" key="3">
    <source>
        <dbReference type="ARBA" id="ARBA00022833"/>
    </source>
</evidence>
<proteinExistence type="predicted"/>
<feature type="compositionally biased region" description="Acidic residues" evidence="5">
    <location>
        <begin position="38"/>
        <end position="49"/>
    </location>
</feature>
<accession>A0A0G0IZW3</accession>
<protein>
    <submittedName>
        <fullName evidence="7">Transcriptional regulator, TraR/DksA family</fullName>
    </submittedName>
</protein>
<dbReference type="Gene3D" id="1.20.120.910">
    <property type="entry name" value="DksA, coiled-coil domain"/>
    <property type="match status" value="1"/>
</dbReference>
<evidence type="ECO:0000313" key="8">
    <source>
        <dbReference type="Proteomes" id="UP000034044"/>
    </source>
</evidence>
<evidence type="ECO:0000259" key="6">
    <source>
        <dbReference type="Pfam" id="PF01258"/>
    </source>
</evidence>
<feature type="region of interest" description="Disordered" evidence="5">
    <location>
        <begin position="24"/>
        <end position="50"/>
    </location>
</feature>
<keyword evidence="3" id="KW-0862">Zinc</keyword>
<dbReference type="GO" id="GO:0008270">
    <property type="term" value="F:zinc ion binding"/>
    <property type="evidence" value="ECO:0007669"/>
    <property type="project" value="UniProtKB-KW"/>
</dbReference>
<organism evidence="7 8">
    <name type="scientific">Candidatus Wolfebacteria bacterium GW2011_GWC1_37_10</name>
    <dbReference type="NCBI Taxonomy" id="1619010"/>
    <lineage>
        <taxon>Bacteria</taxon>
        <taxon>Candidatus Wolfeibacteriota</taxon>
    </lineage>
</organism>
<sequence>MLKKDLQQFKKKLEEEKIDIEKELKEHKKMPRFGTESTDPDQETDESEEYGNQLSIIQTYKSRLSDINSALKKISNNKYGICEKCKSEIGLNLLKINPESRLCKECKKKA</sequence>
<keyword evidence="1" id="KW-0479">Metal-binding</keyword>
<evidence type="ECO:0000256" key="4">
    <source>
        <dbReference type="PROSITE-ProRule" id="PRU00510"/>
    </source>
</evidence>
<dbReference type="PANTHER" id="PTHR33823">
    <property type="entry name" value="RNA POLYMERASE-BINDING TRANSCRIPTION FACTOR DKSA-RELATED"/>
    <property type="match status" value="1"/>
</dbReference>
<dbReference type="EMBL" id="LBSR01000019">
    <property type="protein sequence ID" value="KKQ21481.1"/>
    <property type="molecule type" value="Genomic_DNA"/>
</dbReference>
<dbReference type="InterPro" id="IPR037187">
    <property type="entry name" value="DnaK_N"/>
</dbReference>
<dbReference type="Pfam" id="PF01258">
    <property type="entry name" value="zf-dskA_traR"/>
    <property type="match status" value="1"/>
</dbReference>
<gene>
    <name evidence="7" type="ORF">US36_C0019G0017</name>
</gene>
<dbReference type="InterPro" id="IPR000962">
    <property type="entry name" value="Znf_DskA_TraR"/>
</dbReference>
<name>A0A0G0IZW3_9BACT</name>
<dbReference type="SUPFAM" id="SSF109635">
    <property type="entry name" value="DnaK suppressor protein DksA, alpha-hairpin domain"/>
    <property type="match status" value="1"/>
</dbReference>
<evidence type="ECO:0000256" key="2">
    <source>
        <dbReference type="ARBA" id="ARBA00022771"/>
    </source>
</evidence>
<dbReference type="PROSITE" id="PS51128">
    <property type="entry name" value="ZF_DKSA_2"/>
    <property type="match status" value="1"/>
</dbReference>
<reference evidence="7 8" key="1">
    <citation type="journal article" date="2015" name="Nature">
        <title>rRNA introns, odd ribosomes, and small enigmatic genomes across a large radiation of phyla.</title>
        <authorList>
            <person name="Brown C.T."/>
            <person name="Hug L.A."/>
            <person name="Thomas B.C."/>
            <person name="Sharon I."/>
            <person name="Castelle C.J."/>
            <person name="Singh A."/>
            <person name="Wilkins M.J."/>
            <person name="Williams K.H."/>
            <person name="Banfield J.F."/>
        </authorList>
    </citation>
    <scope>NUCLEOTIDE SEQUENCE [LARGE SCALE GENOMIC DNA]</scope>
</reference>
<evidence type="ECO:0000256" key="5">
    <source>
        <dbReference type="SAM" id="MobiDB-lite"/>
    </source>
</evidence>
<dbReference type="AlphaFoldDB" id="A0A0G0IZW3"/>
<keyword evidence="2" id="KW-0863">Zinc-finger</keyword>
<feature type="zinc finger region" description="dksA C4-type" evidence="4">
    <location>
        <begin position="82"/>
        <end position="106"/>
    </location>
</feature>
<feature type="domain" description="Zinc finger DksA/TraR C4-type" evidence="6">
    <location>
        <begin position="78"/>
        <end position="109"/>
    </location>
</feature>